<dbReference type="EMBL" id="JALLPJ020001211">
    <property type="protein sequence ID" value="KAL3774072.1"/>
    <property type="molecule type" value="Genomic_DNA"/>
</dbReference>
<sequence length="292" mass="30693">MDQSGVKEYIPILESIMRISLAGFGGAMAGLSLSRRAALARTANSVLTKNINKTATIKKHVINRHHPLATRTGDGTSYAVDRELPAAWAMACMAFTGVIEFTRFASPSGFAIDLAAKLSADEEMQTNDTTDIDGGEDVNLNGATEQSAKFSVPIDLSWLSEPATQTTIKTIADYTIGGALGGALFAGSAVRTSAGRKIDAAILGTATRTGGPLAGLLPGAGLGLLAGVTIVAVDYVRELLEEQFGEEDEQLDELPQESNNIEAASSNTETIPAHIKAMSNEELAKAIQDIKR</sequence>
<keyword evidence="2" id="KW-1185">Reference proteome</keyword>
<comment type="caution">
    <text evidence="1">The sequence shown here is derived from an EMBL/GenBank/DDBJ whole genome shotgun (WGS) entry which is preliminary data.</text>
</comment>
<proteinExistence type="predicted"/>
<organism evidence="1 2">
    <name type="scientific">Cyclotella atomus</name>
    <dbReference type="NCBI Taxonomy" id="382360"/>
    <lineage>
        <taxon>Eukaryota</taxon>
        <taxon>Sar</taxon>
        <taxon>Stramenopiles</taxon>
        <taxon>Ochrophyta</taxon>
        <taxon>Bacillariophyta</taxon>
        <taxon>Coscinodiscophyceae</taxon>
        <taxon>Thalassiosirophycidae</taxon>
        <taxon>Stephanodiscales</taxon>
        <taxon>Stephanodiscaceae</taxon>
        <taxon>Cyclotella</taxon>
    </lineage>
</organism>
<name>A0ABD3NDU1_9STRA</name>
<dbReference type="Proteomes" id="UP001530400">
    <property type="component" value="Unassembled WGS sequence"/>
</dbReference>
<dbReference type="AlphaFoldDB" id="A0ABD3NDU1"/>
<evidence type="ECO:0000313" key="1">
    <source>
        <dbReference type="EMBL" id="KAL3774072.1"/>
    </source>
</evidence>
<accession>A0ABD3NDU1</accession>
<protein>
    <submittedName>
        <fullName evidence="1">Uncharacterized protein</fullName>
    </submittedName>
</protein>
<reference evidence="1 2" key="1">
    <citation type="submission" date="2024-10" db="EMBL/GenBank/DDBJ databases">
        <title>Updated reference genomes for cyclostephanoid diatoms.</title>
        <authorList>
            <person name="Roberts W.R."/>
            <person name="Alverson A.J."/>
        </authorList>
    </citation>
    <scope>NUCLEOTIDE SEQUENCE [LARGE SCALE GENOMIC DNA]</scope>
    <source>
        <strain evidence="1 2">AJA010-31</strain>
    </source>
</reference>
<gene>
    <name evidence="1" type="ORF">ACHAWO_005279</name>
</gene>
<evidence type="ECO:0000313" key="2">
    <source>
        <dbReference type="Proteomes" id="UP001530400"/>
    </source>
</evidence>